<evidence type="ECO:0000256" key="4">
    <source>
        <dbReference type="ARBA" id="ARBA00022618"/>
    </source>
</evidence>
<dbReference type="GO" id="GO:0051301">
    <property type="term" value="P:cell division"/>
    <property type="evidence" value="ECO:0007669"/>
    <property type="project" value="UniProtKB-KW"/>
</dbReference>
<keyword evidence="5 14" id="KW-0812">Transmembrane</keyword>
<keyword evidence="9" id="KW-0131">Cell cycle</keyword>
<evidence type="ECO:0000256" key="6">
    <source>
        <dbReference type="ARBA" id="ARBA00022960"/>
    </source>
</evidence>
<evidence type="ECO:0000256" key="3">
    <source>
        <dbReference type="ARBA" id="ARBA00022519"/>
    </source>
</evidence>
<comment type="subcellular location">
    <subcellularLocation>
        <location evidence="1">Cell inner membrane</location>
        <topology evidence="1">Single-pass membrane protein</topology>
    </subcellularLocation>
</comment>
<evidence type="ECO:0000256" key="13">
    <source>
        <dbReference type="SAM" id="MobiDB-lite"/>
    </source>
</evidence>
<dbReference type="Proteomes" id="UP000189475">
    <property type="component" value="Unassembled WGS sequence"/>
</dbReference>
<feature type="compositionally biased region" description="Basic and acidic residues" evidence="13">
    <location>
        <begin position="99"/>
        <end position="112"/>
    </location>
</feature>
<keyword evidence="7 14" id="KW-1133">Transmembrane helix</keyword>
<proteinExistence type="inferred from homology"/>
<evidence type="ECO:0000313" key="16">
    <source>
        <dbReference type="Proteomes" id="UP000189475"/>
    </source>
</evidence>
<keyword evidence="2" id="KW-1003">Cell membrane</keyword>
<comment type="similarity">
    <text evidence="10">Belongs to the ZapG family.</text>
</comment>
<evidence type="ECO:0000256" key="8">
    <source>
        <dbReference type="ARBA" id="ARBA00023136"/>
    </source>
</evidence>
<evidence type="ECO:0000256" key="5">
    <source>
        <dbReference type="ARBA" id="ARBA00022692"/>
    </source>
</evidence>
<keyword evidence="3" id="KW-0997">Cell inner membrane</keyword>
<evidence type="ECO:0000256" key="9">
    <source>
        <dbReference type="ARBA" id="ARBA00023306"/>
    </source>
</evidence>
<dbReference type="STRING" id="1918946.VPAL9027_00020"/>
<evidence type="ECO:0000256" key="7">
    <source>
        <dbReference type="ARBA" id="ARBA00022989"/>
    </source>
</evidence>
<dbReference type="AlphaFoldDB" id="A0A1R4AZL8"/>
<dbReference type="PANTHER" id="PTHR39579">
    <property type="entry name" value="INNER MEMBRANE PROTEIN YHCB"/>
    <property type="match status" value="1"/>
</dbReference>
<reference evidence="15 16" key="1">
    <citation type="submission" date="2017-02" db="EMBL/GenBank/DDBJ databases">
        <authorList>
            <person name="Peterson S.W."/>
        </authorList>
    </citation>
    <scope>NUCLEOTIDE SEQUENCE [LARGE SCALE GENOMIC DNA]</scope>
    <source>
        <strain evidence="15 16">CECT 9027</strain>
    </source>
</reference>
<evidence type="ECO:0000256" key="10">
    <source>
        <dbReference type="ARBA" id="ARBA00035657"/>
    </source>
</evidence>
<evidence type="ECO:0000256" key="1">
    <source>
        <dbReference type="ARBA" id="ARBA00004377"/>
    </source>
</evidence>
<evidence type="ECO:0000313" key="15">
    <source>
        <dbReference type="EMBL" id="SJL82112.1"/>
    </source>
</evidence>
<organism evidence="15 16">
    <name type="scientific">Vibrio palustris</name>
    <dbReference type="NCBI Taxonomy" id="1918946"/>
    <lineage>
        <taxon>Bacteria</taxon>
        <taxon>Pseudomonadati</taxon>
        <taxon>Pseudomonadota</taxon>
        <taxon>Gammaproteobacteria</taxon>
        <taxon>Vibrionales</taxon>
        <taxon>Vibrionaceae</taxon>
        <taxon>Vibrio</taxon>
    </lineage>
</organism>
<dbReference type="Pfam" id="PF06295">
    <property type="entry name" value="ZapG-like"/>
    <property type="match status" value="1"/>
</dbReference>
<keyword evidence="6" id="KW-0133">Cell shape</keyword>
<evidence type="ECO:0000256" key="14">
    <source>
        <dbReference type="SAM" id="Phobius"/>
    </source>
</evidence>
<evidence type="ECO:0000256" key="11">
    <source>
        <dbReference type="ARBA" id="ARBA00035703"/>
    </source>
</evidence>
<dbReference type="RefSeq" id="WP_077311110.1">
    <property type="nucleotide sequence ID" value="NZ_AP024887.1"/>
</dbReference>
<dbReference type="EMBL" id="FUFT01000001">
    <property type="protein sequence ID" value="SJL82112.1"/>
    <property type="molecule type" value="Genomic_DNA"/>
</dbReference>
<keyword evidence="16" id="KW-1185">Reference proteome</keyword>
<dbReference type="NCBIfam" id="NF008672">
    <property type="entry name" value="PRK11677.1"/>
    <property type="match status" value="1"/>
</dbReference>
<dbReference type="GO" id="GO:0005886">
    <property type="term" value="C:plasma membrane"/>
    <property type="evidence" value="ECO:0007669"/>
    <property type="project" value="UniProtKB-SubCell"/>
</dbReference>
<dbReference type="PANTHER" id="PTHR39579:SF1">
    <property type="entry name" value="INNER MEMBRANE PROTEIN YHCB"/>
    <property type="match status" value="1"/>
</dbReference>
<dbReference type="OrthoDB" id="6401511at2"/>
<keyword evidence="4" id="KW-0132">Cell division</keyword>
<dbReference type="InterPro" id="IPR009386">
    <property type="entry name" value="ZapG-like"/>
</dbReference>
<feature type="transmembrane region" description="Helical" evidence="14">
    <location>
        <begin position="6"/>
        <end position="25"/>
    </location>
</feature>
<gene>
    <name evidence="15" type="primary">yhcB</name>
    <name evidence="15" type="ORF">VPAL9027_00020</name>
</gene>
<keyword evidence="8 14" id="KW-0472">Membrane</keyword>
<accession>A0A1R4AZL8</accession>
<name>A0A1R4AZL8_9VIBR</name>
<evidence type="ECO:0000256" key="2">
    <source>
        <dbReference type="ARBA" id="ARBA00022475"/>
    </source>
</evidence>
<feature type="region of interest" description="Disordered" evidence="13">
    <location>
        <begin position="93"/>
        <end position="129"/>
    </location>
</feature>
<evidence type="ECO:0000256" key="12">
    <source>
        <dbReference type="ARBA" id="ARBA00035727"/>
    </source>
</evidence>
<protein>
    <recommendedName>
        <fullName evidence="11">Z-ring associated protein G</fullName>
    </recommendedName>
    <alternativeName>
        <fullName evidence="12">Cell division protein ZapG</fullName>
    </alternativeName>
</protein>
<dbReference type="PIRSF" id="PIRSF006318">
    <property type="entry name" value="YhcB"/>
    <property type="match status" value="1"/>
</dbReference>
<sequence>MPWIYAIVGLLIGIVVGIIITRLTTPQYKSQKSLHNELQHANYELEQQRQEFADHLSQSADLLDTLGKDYTKIYQHMAKTSAELLAHLPEQDNPFDKLVSQEKPDNTDKNTSEDDSLPPKDYASGATGLLKGEEKQFLDSSEVIKNQAS</sequence>
<dbReference type="GO" id="GO:0008360">
    <property type="term" value="P:regulation of cell shape"/>
    <property type="evidence" value="ECO:0007669"/>
    <property type="project" value="UniProtKB-KW"/>
</dbReference>